<name>A0A9D1ZQN8_9MICC</name>
<evidence type="ECO:0000313" key="2">
    <source>
        <dbReference type="EMBL" id="HIY94672.1"/>
    </source>
</evidence>
<accession>A0A9D1ZQN8</accession>
<protein>
    <submittedName>
        <fullName evidence="2">DUF393 domain-containing protein</fullName>
    </submittedName>
</protein>
<proteinExistence type="predicted"/>
<evidence type="ECO:0000313" key="3">
    <source>
        <dbReference type="Proteomes" id="UP000824134"/>
    </source>
</evidence>
<feature type="compositionally biased region" description="Low complexity" evidence="1">
    <location>
        <begin position="122"/>
        <end position="137"/>
    </location>
</feature>
<reference evidence="2" key="1">
    <citation type="journal article" date="2021" name="PeerJ">
        <title>Extensive microbial diversity within the chicken gut microbiome revealed by metagenomics and culture.</title>
        <authorList>
            <person name="Gilroy R."/>
            <person name="Ravi A."/>
            <person name="Getino M."/>
            <person name="Pursley I."/>
            <person name="Horton D.L."/>
            <person name="Alikhan N.F."/>
            <person name="Baker D."/>
            <person name="Gharbi K."/>
            <person name="Hall N."/>
            <person name="Watson M."/>
            <person name="Adriaenssens E.M."/>
            <person name="Foster-Nyarko E."/>
            <person name="Jarju S."/>
            <person name="Secka A."/>
            <person name="Antonio M."/>
            <person name="Oren A."/>
            <person name="Chaudhuri R.R."/>
            <person name="La Ragione R."/>
            <person name="Hildebrand F."/>
            <person name="Pallen M.J."/>
        </authorList>
    </citation>
    <scope>NUCLEOTIDE SEQUENCE</scope>
    <source>
        <strain evidence="2">ChiHjej12B11-9195</strain>
    </source>
</reference>
<dbReference type="SUPFAM" id="SSF52833">
    <property type="entry name" value="Thioredoxin-like"/>
    <property type="match status" value="1"/>
</dbReference>
<dbReference type="EMBL" id="DXCN01000029">
    <property type="protein sequence ID" value="HIY94672.1"/>
    <property type="molecule type" value="Genomic_DNA"/>
</dbReference>
<dbReference type="AlphaFoldDB" id="A0A9D1ZQN8"/>
<reference evidence="2" key="2">
    <citation type="submission" date="2021-04" db="EMBL/GenBank/DDBJ databases">
        <authorList>
            <person name="Gilroy R."/>
        </authorList>
    </citation>
    <scope>NUCLEOTIDE SEQUENCE</scope>
    <source>
        <strain evidence="2">ChiHjej12B11-9195</strain>
    </source>
</reference>
<dbReference type="GO" id="GO:0015035">
    <property type="term" value="F:protein-disulfide reductase activity"/>
    <property type="evidence" value="ECO:0007669"/>
    <property type="project" value="InterPro"/>
</dbReference>
<gene>
    <name evidence="2" type="ORF">H9821_03270</name>
</gene>
<comment type="caution">
    <text evidence="2">The sequence shown here is derived from an EMBL/GenBank/DDBJ whole genome shotgun (WGS) entry which is preliminary data.</text>
</comment>
<sequence>MSNSLPATGVLLYDPDCGICQKAARVLTHLGLGARVQAGHYDRLQEYGVDLERFMRQIPFITPTGQVAYGALAIALALATSRYAPVRVAASALKNPLLRPLAERVYLRISTNRSTACQLKPSSSSAMSSREASSSCQ</sequence>
<organism evidence="2 3">
    <name type="scientific">Candidatus Rothia avicola</name>
    <dbReference type="NCBI Taxonomy" id="2840478"/>
    <lineage>
        <taxon>Bacteria</taxon>
        <taxon>Bacillati</taxon>
        <taxon>Actinomycetota</taxon>
        <taxon>Actinomycetes</taxon>
        <taxon>Micrococcales</taxon>
        <taxon>Micrococcaceae</taxon>
        <taxon>Rothia</taxon>
    </lineage>
</organism>
<evidence type="ECO:0000256" key="1">
    <source>
        <dbReference type="SAM" id="MobiDB-lite"/>
    </source>
</evidence>
<feature type="region of interest" description="Disordered" evidence="1">
    <location>
        <begin position="118"/>
        <end position="137"/>
    </location>
</feature>
<dbReference type="Proteomes" id="UP000824134">
    <property type="component" value="Unassembled WGS sequence"/>
</dbReference>
<dbReference type="InterPro" id="IPR036249">
    <property type="entry name" value="Thioredoxin-like_sf"/>
</dbReference>
<dbReference type="Pfam" id="PF04134">
    <property type="entry name" value="DCC1-like"/>
    <property type="match status" value="1"/>
</dbReference>
<dbReference type="InterPro" id="IPR007263">
    <property type="entry name" value="DCC1-like"/>
</dbReference>